<dbReference type="PANTHER" id="PTHR30518:SF2">
    <property type="entry name" value="ENDOLYTIC MUREIN TRANSGLYCOSYLASE"/>
    <property type="match status" value="1"/>
</dbReference>
<gene>
    <name evidence="7 8" type="primary">mltG</name>
    <name evidence="8" type="ORF">HN018_16345</name>
</gene>
<keyword evidence="4 7" id="KW-0472">Membrane</keyword>
<sequence length="342" mass="36460">MIVLLILAGVGAVGLRVLWQRPGPLPQATDLLIPHGHLRTVATALQADRVLPAGDAGRLLFMGLARLTDRNGPLHAGEFRIPAHASIADVLQVLRHARPVQHELTIPEGLTSAQIAGLIDRAPALIGSLDVPAEGSVLPETYAYELDTSRPVLLERMQAAMQKALAATWASRDRSLPLTDPAQLLTLASIVERETGLGTERPQVAEVFVNRIRQGMKLQSDPTVAYGAGGGLGSLPRPLTRSDLMQPSPYNTYVIPGLPPGPISSPGLASLQAVAHPAQGDLLYFVATGTGGHAFAATLPEHLRNVAQFRAVEAARTGQMPTLDPLRAPPQVPLEAMRKRYH</sequence>
<dbReference type="GO" id="GO:0008932">
    <property type="term" value="F:lytic endotransglycosylase activity"/>
    <property type="evidence" value="ECO:0007669"/>
    <property type="project" value="UniProtKB-UniRule"/>
</dbReference>
<evidence type="ECO:0000256" key="3">
    <source>
        <dbReference type="ARBA" id="ARBA00022989"/>
    </source>
</evidence>
<comment type="function">
    <text evidence="7">Functions as a peptidoglycan terminase that cleaves nascent peptidoglycan strands endolytically to terminate their elongation.</text>
</comment>
<evidence type="ECO:0000256" key="2">
    <source>
        <dbReference type="ARBA" id="ARBA00022692"/>
    </source>
</evidence>
<evidence type="ECO:0000256" key="5">
    <source>
        <dbReference type="ARBA" id="ARBA00023239"/>
    </source>
</evidence>
<dbReference type="HAMAP" id="MF_02065">
    <property type="entry name" value="MltG"/>
    <property type="match status" value="1"/>
</dbReference>
<dbReference type="EMBL" id="CP053708">
    <property type="protein sequence ID" value="QKE92718.1"/>
    <property type="molecule type" value="Genomic_DNA"/>
</dbReference>
<keyword evidence="7" id="KW-0997">Cell inner membrane</keyword>
<comment type="catalytic activity">
    <reaction evidence="7">
        <text>a peptidoglycan chain = a peptidoglycan chain with N-acetyl-1,6-anhydromuramyl-[peptide] at the reducing end + a peptidoglycan chain with N-acetylglucosamine at the non-reducing end.</text>
        <dbReference type="EC" id="4.2.2.29"/>
    </reaction>
</comment>
<keyword evidence="6 7" id="KW-0961">Cell wall biogenesis/degradation</keyword>
<keyword evidence="9" id="KW-1185">Reference proteome</keyword>
<feature type="site" description="Important for catalytic activity" evidence="7">
    <location>
        <position position="194"/>
    </location>
</feature>
<dbReference type="KEGG" id="lck:HN018_16345"/>
<dbReference type="Pfam" id="PF02618">
    <property type="entry name" value="YceG"/>
    <property type="match status" value="1"/>
</dbReference>
<name>A0A6M8HWG9_9PROT</name>
<evidence type="ECO:0000256" key="1">
    <source>
        <dbReference type="ARBA" id="ARBA00022475"/>
    </source>
</evidence>
<dbReference type="CDD" id="cd08010">
    <property type="entry name" value="MltG_like"/>
    <property type="match status" value="1"/>
</dbReference>
<dbReference type="NCBIfam" id="TIGR00247">
    <property type="entry name" value="endolytic transglycosylase MltG"/>
    <property type="match status" value="1"/>
</dbReference>
<comment type="similarity">
    <text evidence="7">Belongs to the transglycosylase MltG family.</text>
</comment>
<evidence type="ECO:0000256" key="7">
    <source>
        <dbReference type="HAMAP-Rule" id="MF_02065"/>
    </source>
</evidence>
<dbReference type="EC" id="4.2.2.29" evidence="7"/>
<organism evidence="8 9">
    <name type="scientific">Lichenicola cladoniae</name>
    <dbReference type="NCBI Taxonomy" id="1484109"/>
    <lineage>
        <taxon>Bacteria</taxon>
        <taxon>Pseudomonadati</taxon>
        <taxon>Pseudomonadota</taxon>
        <taxon>Alphaproteobacteria</taxon>
        <taxon>Acetobacterales</taxon>
        <taxon>Acetobacteraceae</taxon>
        <taxon>Lichenicola</taxon>
    </lineage>
</organism>
<dbReference type="Gene3D" id="3.30.160.60">
    <property type="entry name" value="Classic Zinc Finger"/>
    <property type="match status" value="1"/>
</dbReference>
<dbReference type="GO" id="GO:0071555">
    <property type="term" value="P:cell wall organization"/>
    <property type="evidence" value="ECO:0007669"/>
    <property type="project" value="UniProtKB-KW"/>
</dbReference>
<dbReference type="GO" id="GO:0005886">
    <property type="term" value="C:plasma membrane"/>
    <property type="evidence" value="ECO:0007669"/>
    <property type="project" value="UniProtKB-UniRule"/>
</dbReference>
<protein>
    <recommendedName>
        <fullName evidence="7">Endolytic murein transglycosylase</fullName>
        <ecNumber evidence="7">4.2.2.29</ecNumber>
    </recommendedName>
    <alternativeName>
        <fullName evidence="7">Peptidoglycan lytic transglycosylase</fullName>
    </alternativeName>
    <alternativeName>
        <fullName evidence="7">Peptidoglycan polymerization terminase</fullName>
    </alternativeName>
</protein>
<reference evidence="8 9" key="1">
    <citation type="journal article" date="2014" name="World J. Microbiol. Biotechnol.">
        <title>Biodiversity and physiological characteristics of Antarctic and Arctic lichens-associated bacteria.</title>
        <authorList>
            <person name="Lee Y.M."/>
            <person name="Kim E.H."/>
            <person name="Lee H.K."/>
            <person name="Hong S.G."/>
        </authorList>
    </citation>
    <scope>NUCLEOTIDE SEQUENCE [LARGE SCALE GENOMIC DNA]</scope>
    <source>
        <strain evidence="8 9">PAMC 26569</strain>
    </source>
</reference>
<evidence type="ECO:0000256" key="6">
    <source>
        <dbReference type="ARBA" id="ARBA00023316"/>
    </source>
</evidence>
<keyword evidence="3 7" id="KW-1133">Transmembrane helix</keyword>
<dbReference type="Proteomes" id="UP000500767">
    <property type="component" value="Chromosome"/>
</dbReference>
<evidence type="ECO:0000313" key="9">
    <source>
        <dbReference type="Proteomes" id="UP000500767"/>
    </source>
</evidence>
<keyword evidence="1 7" id="KW-1003">Cell membrane</keyword>
<dbReference type="PANTHER" id="PTHR30518">
    <property type="entry name" value="ENDOLYTIC MUREIN TRANSGLYCOSYLASE"/>
    <property type="match status" value="1"/>
</dbReference>
<proteinExistence type="inferred from homology"/>
<dbReference type="AlphaFoldDB" id="A0A6M8HWG9"/>
<dbReference type="GO" id="GO:0009252">
    <property type="term" value="P:peptidoglycan biosynthetic process"/>
    <property type="evidence" value="ECO:0007669"/>
    <property type="project" value="UniProtKB-UniRule"/>
</dbReference>
<evidence type="ECO:0000256" key="4">
    <source>
        <dbReference type="ARBA" id="ARBA00023136"/>
    </source>
</evidence>
<keyword evidence="5 7" id="KW-0456">Lyase</keyword>
<evidence type="ECO:0000313" key="8">
    <source>
        <dbReference type="EMBL" id="QKE92718.1"/>
    </source>
</evidence>
<keyword evidence="2 7" id="KW-0812">Transmembrane</keyword>
<accession>A0A6M8HWG9</accession>
<dbReference type="InterPro" id="IPR003770">
    <property type="entry name" value="MLTG-like"/>
</dbReference>